<keyword evidence="4 5" id="KW-0143">Chaperone</keyword>
<evidence type="ECO:0000259" key="7">
    <source>
        <dbReference type="Pfam" id="PF24986"/>
    </source>
</evidence>
<feature type="domain" description="RimM N-terminal" evidence="6">
    <location>
        <begin position="9"/>
        <end position="88"/>
    </location>
</feature>
<evidence type="ECO:0000256" key="1">
    <source>
        <dbReference type="ARBA" id="ARBA00022490"/>
    </source>
</evidence>
<reference evidence="9" key="1">
    <citation type="journal article" date="2019" name="Int. J. Syst. Evol. Microbiol.">
        <title>The Global Catalogue of Microorganisms (GCM) 10K type strain sequencing project: providing services to taxonomists for standard genome sequencing and annotation.</title>
        <authorList>
            <consortium name="The Broad Institute Genomics Platform"/>
            <consortium name="The Broad Institute Genome Sequencing Center for Infectious Disease"/>
            <person name="Wu L."/>
            <person name="Ma J."/>
        </authorList>
    </citation>
    <scope>NUCLEOTIDE SEQUENCE [LARGE SCALE GENOMIC DNA]</scope>
    <source>
        <strain evidence="9">JCM 18200</strain>
    </source>
</reference>
<dbReference type="InterPro" id="IPR009000">
    <property type="entry name" value="Transl_B-barrel_sf"/>
</dbReference>
<dbReference type="InterPro" id="IPR056792">
    <property type="entry name" value="PRC_RimM"/>
</dbReference>
<dbReference type="SUPFAM" id="SSF50346">
    <property type="entry name" value="PRC-barrel domain"/>
    <property type="match status" value="1"/>
</dbReference>
<dbReference type="Gene3D" id="2.40.30.60">
    <property type="entry name" value="RimM"/>
    <property type="match status" value="1"/>
</dbReference>
<dbReference type="InterPro" id="IPR011961">
    <property type="entry name" value="RimM"/>
</dbReference>
<keyword evidence="2 5" id="KW-0690">Ribosome biogenesis</keyword>
<dbReference type="PANTHER" id="PTHR33692">
    <property type="entry name" value="RIBOSOME MATURATION FACTOR RIMM"/>
    <property type="match status" value="1"/>
</dbReference>
<keyword evidence="1 5" id="KW-0963">Cytoplasm</keyword>
<proteinExistence type="inferred from homology"/>
<dbReference type="SUPFAM" id="SSF50447">
    <property type="entry name" value="Translation proteins"/>
    <property type="match status" value="1"/>
</dbReference>
<keyword evidence="3 5" id="KW-0698">rRNA processing</keyword>
<comment type="caution">
    <text evidence="8">The sequence shown here is derived from an EMBL/GenBank/DDBJ whole genome shotgun (WGS) entry which is preliminary data.</text>
</comment>
<comment type="similarity">
    <text evidence="5">Belongs to the RimM family.</text>
</comment>
<dbReference type="HAMAP" id="MF_00014">
    <property type="entry name" value="Ribosome_mat_RimM"/>
    <property type="match status" value="1"/>
</dbReference>
<comment type="subcellular location">
    <subcellularLocation>
        <location evidence="5">Cytoplasm</location>
    </subcellularLocation>
</comment>
<comment type="function">
    <text evidence="5">An accessory protein needed during the final step in the assembly of 30S ribosomal subunit, possibly for assembly of the head region. Essential for efficient processing of 16S rRNA. May be needed both before and after RbfA during the maturation of 16S rRNA. It has affinity for free ribosomal 30S subunits but not for 70S ribosomes.</text>
</comment>
<comment type="subunit">
    <text evidence="5">Binds ribosomal protein uS19.</text>
</comment>
<keyword evidence="9" id="KW-1185">Reference proteome</keyword>
<organism evidence="8 9">
    <name type="scientific">Olivibacter ginsenosidimutans</name>
    <dbReference type="NCBI Taxonomy" id="1176537"/>
    <lineage>
        <taxon>Bacteria</taxon>
        <taxon>Pseudomonadati</taxon>
        <taxon>Bacteroidota</taxon>
        <taxon>Sphingobacteriia</taxon>
        <taxon>Sphingobacteriales</taxon>
        <taxon>Sphingobacteriaceae</taxon>
        <taxon>Olivibacter</taxon>
    </lineage>
</organism>
<dbReference type="InterPro" id="IPR036976">
    <property type="entry name" value="RimM_N_sf"/>
</dbReference>
<dbReference type="NCBIfam" id="TIGR02273">
    <property type="entry name" value="16S_RimM"/>
    <property type="match status" value="1"/>
</dbReference>
<evidence type="ECO:0000256" key="4">
    <source>
        <dbReference type="ARBA" id="ARBA00023186"/>
    </source>
</evidence>
<accession>A0ABP9AK92</accession>
<name>A0ABP9AK92_9SPHI</name>
<dbReference type="InterPro" id="IPR002676">
    <property type="entry name" value="RimM_N"/>
</dbReference>
<dbReference type="Pfam" id="PF24986">
    <property type="entry name" value="PRC_RimM"/>
    <property type="match status" value="1"/>
</dbReference>
<evidence type="ECO:0000256" key="3">
    <source>
        <dbReference type="ARBA" id="ARBA00022552"/>
    </source>
</evidence>
<dbReference type="Gene3D" id="2.30.30.240">
    <property type="entry name" value="PRC-barrel domain"/>
    <property type="match status" value="1"/>
</dbReference>
<protein>
    <recommendedName>
        <fullName evidence="5">Ribosome maturation factor RimM</fullName>
    </recommendedName>
</protein>
<dbReference type="EMBL" id="BAABIQ010000005">
    <property type="protein sequence ID" value="GAA4781994.1"/>
    <property type="molecule type" value="Genomic_DNA"/>
</dbReference>
<dbReference type="PANTHER" id="PTHR33692:SF1">
    <property type="entry name" value="RIBOSOME MATURATION FACTOR RIMM"/>
    <property type="match status" value="1"/>
</dbReference>
<evidence type="ECO:0000256" key="5">
    <source>
        <dbReference type="HAMAP-Rule" id="MF_00014"/>
    </source>
</evidence>
<evidence type="ECO:0000256" key="2">
    <source>
        <dbReference type="ARBA" id="ARBA00022517"/>
    </source>
</evidence>
<gene>
    <name evidence="5 8" type="primary">rimM</name>
    <name evidence="8" type="ORF">GCM10023231_07020</name>
</gene>
<dbReference type="RefSeq" id="WP_345230326.1">
    <property type="nucleotide sequence ID" value="NZ_BAABIQ010000005.1"/>
</dbReference>
<evidence type="ECO:0000313" key="9">
    <source>
        <dbReference type="Proteomes" id="UP001501411"/>
    </source>
</evidence>
<dbReference type="InterPro" id="IPR011033">
    <property type="entry name" value="PRC_barrel-like_sf"/>
</dbReference>
<sequence>MQLSDCFYIGYISKTRGLKGEIQVYFEFLDYEALDFDVVFLELDKKLVPFFVRSFKLQSNRTGYFYLEDMDHIDQAKSLVGKQLYLANEKMPERDPDTFYITDLKGYQVFDQTYGNLGEIIAINEFPQQDIAVVCYKSKELLFPLSDDFIVEIDEESRVLKVDLPEGLIVLYSEA</sequence>
<dbReference type="Pfam" id="PF01782">
    <property type="entry name" value="RimM"/>
    <property type="match status" value="1"/>
</dbReference>
<evidence type="ECO:0000259" key="6">
    <source>
        <dbReference type="Pfam" id="PF01782"/>
    </source>
</evidence>
<evidence type="ECO:0000313" key="8">
    <source>
        <dbReference type="EMBL" id="GAA4781994.1"/>
    </source>
</evidence>
<feature type="domain" description="Ribosome maturation factor RimM PRC barrel" evidence="7">
    <location>
        <begin position="102"/>
        <end position="168"/>
    </location>
</feature>
<comment type="domain">
    <text evidence="5">The PRC barrel domain binds ribosomal protein uS19.</text>
</comment>
<dbReference type="Proteomes" id="UP001501411">
    <property type="component" value="Unassembled WGS sequence"/>
</dbReference>